<dbReference type="CDD" id="cd06565">
    <property type="entry name" value="GH20_GcnA-like"/>
    <property type="match status" value="1"/>
</dbReference>
<dbReference type="SUPFAM" id="SSF51445">
    <property type="entry name" value="(Trans)glycosidases"/>
    <property type="match status" value="1"/>
</dbReference>
<comment type="similarity">
    <text evidence="1">Belongs to the glycosyl hydrolase 20 family.</text>
</comment>
<dbReference type="InterPro" id="IPR015883">
    <property type="entry name" value="Glyco_hydro_20_cat"/>
</dbReference>
<evidence type="ECO:0000313" key="6">
    <source>
        <dbReference type="Proteomes" id="UP000199158"/>
    </source>
</evidence>
<dbReference type="GO" id="GO:0004563">
    <property type="term" value="F:beta-N-acetylhexosaminidase activity"/>
    <property type="evidence" value="ECO:0007669"/>
    <property type="project" value="UniProtKB-ARBA"/>
</dbReference>
<keyword evidence="6" id="KW-1185">Reference proteome</keyword>
<dbReference type="GO" id="GO:0005975">
    <property type="term" value="P:carbohydrate metabolic process"/>
    <property type="evidence" value="ECO:0007669"/>
    <property type="project" value="InterPro"/>
</dbReference>
<evidence type="ECO:0000259" key="4">
    <source>
        <dbReference type="Pfam" id="PF18088"/>
    </source>
</evidence>
<dbReference type="OrthoDB" id="383771at2"/>
<name>A0A1H7ZRA5_9FIRM</name>
<sequence>MLSINICGGIPPELQGGTREIAALLGLDFSEKGLKTQLQKGDKLAVCVQENECTIIYRNKVEFFRALALLVRYEGKPVAIEEISCFKRCGVMLDCSRNAVLTVDAIKNILCRMALMGLDLAMMYTEDTYTLPQQPYFGYLRGRYTPEELCELDDYADMFGIEMIPCIQTLAHLERALQWPCMKKYCDTEDILMVGAEETYHFIREMLQAASAPYRSNRIHIGMDEAYSVGRGRYLNKNGYTPVDDLMKQHLARVHSIIDELGLKAMMWSDMHFTAASPTGGVYPPDANLTPEIIASAPNDIDLVYWDYYHETETAYENILKKHTQFGAQTVFAGGIWTWLGPAADYRKTIAATWPALEQCRKNGVQEVFATTWLDDGAETNLQTILYGLQLFAEYRYTQNWDKNELAARFRTTCGADANAFLAISKFNQLPGMAILPEGTANPCRILLYEDPLMPMFEADLIDLADPVYYEQLTSEFETYRDQNPNYAVLMNSYACLARFLYLKCLWRADAATAVRTKNLALANALCSLADECKHALQTLRSAWLALWMSTNKPFGFEVLDIRLGGAIARFETAKVRMNEFATGAIKDIPELSCEKLPILRDSKGRINCNNLWASYVSAGLVGRQHY</sequence>
<keyword evidence="2 5" id="KW-0378">Hydrolase</keyword>
<reference evidence="5 6" key="1">
    <citation type="submission" date="2016-10" db="EMBL/GenBank/DDBJ databases">
        <authorList>
            <person name="de Groot N.N."/>
        </authorList>
    </citation>
    <scope>NUCLEOTIDE SEQUENCE [LARGE SCALE GENOMIC DNA]</scope>
    <source>
        <strain evidence="5 6">CGMCC 1.5070</strain>
    </source>
</reference>
<accession>A0A1H7ZRA5</accession>
<dbReference type="Pfam" id="PF00728">
    <property type="entry name" value="Glyco_hydro_20"/>
    <property type="match status" value="1"/>
</dbReference>
<dbReference type="RefSeq" id="WP_092751959.1">
    <property type="nucleotide sequence ID" value="NZ_FOCG01000001.1"/>
</dbReference>
<dbReference type="PANTHER" id="PTHR21040">
    <property type="entry name" value="BCDNA.GH04120"/>
    <property type="match status" value="1"/>
</dbReference>
<dbReference type="InterPro" id="IPR017853">
    <property type="entry name" value="GH"/>
</dbReference>
<feature type="domain" description="Glycoside Hydrolase 20C C-terminal" evidence="4">
    <location>
        <begin position="419"/>
        <end position="604"/>
    </location>
</feature>
<dbReference type="EMBL" id="FOCG01000001">
    <property type="protein sequence ID" value="SEM61182.1"/>
    <property type="molecule type" value="Genomic_DNA"/>
</dbReference>
<dbReference type="STRING" id="474960.SAMN05216180_0851"/>
<dbReference type="Proteomes" id="UP000199158">
    <property type="component" value="Unassembled WGS sequence"/>
</dbReference>
<dbReference type="InterPro" id="IPR041063">
    <property type="entry name" value="Glyco_H_20C_C"/>
</dbReference>
<proteinExistence type="inferred from homology"/>
<evidence type="ECO:0000256" key="1">
    <source>
        <dbReference type="ARBA" id="ARBA00006285"/>
    </source>
</evidence>
<feature type="domain" description="Glycoside hydrolase family 20 catalytic" evidence="3">
    <location>
        <begin position="140"/>
        <end position="276"/>
    </location>
</feature>
<gene>
    <name evidence="5" type="ORF">SAMN05216180_0851</name>
</gene>
<dbReference type="Pfam" id="PF18088">
    <property type="entry name" value="Glyco_H_20C_C"/>
    <property type="match status" value="1"/>
</dbReference>
<dbReference type="InterPro" id="IPR038901">
    <property type="entry name" value="HEXDC-like"/>
</dbReference>
<evidence type="ECO:0000256" key="2">
    <source>
        <dbReference type="ARBA" id="ARBA00022801"/>
    </source>
</evidence>
<evidence type="ECO:0000259" key="3">
    <source>
        <dbReference type="Pfam" id="PF00728"/>
    </source>
</evidence>
<evidence type="ECO:0000313" key="5">
    <source>
        <dbReference type="EMBL" id="SEM61182.1"/>
    </source>
</evidence>
<dbReference type="PANTHER" id="PTHR21040:SF8">
    <property type="entry name" value="BCDNA.GH04120"/>
    <property type="match status" value="1"/>
</dbReference>
<dbReference type="Gene3D" id="3.20.20.80">
    <property type="entry name" value="Glycosidases"/>
    <property type="match status" value="1"/>
</dbReference>
<dbReference type="AlphaFoldDB" id="A0A1H7ZRA5"/>
<organism evidence="5 6">
    <name type="scientific">Hydrogenoanaerobacterium saccharovorans</name>
    <dbReference type="NCBI Taxonomy" id="474960"/>
    <lineage>
        <taxon>Bacteria</taxon>
        <taxon>Bacillati</taxon>
        <taxon>Bacillota</taxon>
        <taxon>Clostridia</taxon>
        <taxon>Eubacteriales</taxon>
        <taxon>Oscillospiraceae</taxon>
        <taxon>Hydrogenoanaerobacterium</taxon>
    </lineage>
</organism>
<dbReference type="Gene3D" id="1.20.120.670">
    <property type="entry name" value="N-acetyl-b-d-glucoasminidase"/>
    <property type="match status" value="1"/>
</dbReference>
<protein>
    <submittedName>
        <fullName evidence="5">Glycosyl hydrolase family 20, catalytic domain</fullName>
    </submittedName>
</protein>